<reference evidence="2" key="1">
    <citation type="submission" date="2018-06" db="EMBL/GenBank/DDBJ databases">
        <authorList>
            <person name="Cea G.-C."/>
            <person name="William W."/>
        </authorList>
    </citation>
    <scope>NUCLEOTIDE SEQUENCE [LARGE SCALE GENOMIC DNA]</scope>
    <source>
        <strain evidence="2">DB21MT-2</strain>
    </source>
</reference>
<protein>
    <submittedName>
        <fullName evidence="1">Uncharacterized protein</fullName>
    </submittedName>
</protein>
<sequence length="48" mass="5292">MEQNWPCTFDSKDAVEGHSRVHTCCCFEKVASSISVLLANNSFLDIAS</sequence>
<dbReference type="Proteomes" id="UP000250123">
    <property type="component" value="Chromosome SHEWBE"/>
</dbReference>
<name>A0A330M530_9GAMM</name>
<dbReference type="EMBL" id="LS483452">
    <property type="protein sequence ID" value="SQH77606.1"/>
    <property type="molecule type" value="Genomic_DNA"/>
</dbReference>
<dbReference type="AlphaFoldDB" id="A0A330M530"/>
<gene>
    <name evidence="1" type="ORF">SHEWBE_3643</name>
</gene>
<dbReference type="KEGG" id="sbk:SHEWBE_3643"/>
<proteinExistence type="predicted"/>
<evidence type="ECO:0000313" key="1">
    <source>
        <dbReference type="EMBL" id="SQH77606.1"/>
    </source>
</evidence>
<evidence type="ECO:0000313" key="2">
    <source>
        <dbReference type="Proteomes" id="UP000250123"/>
    </source>
</evidence>
<dbReference type="RefSeq" id="WP_172605703.1">
    <property type="nucleotide sequence ID" value="NZ_LS483452.1"/>
</dbReference>
<organism evidence="1 2">
    <name type="scientific">Shewanella benthica</name>
    <dbReference type="NCBI Taxonomy" id="43661"/>
    <lineage>
        <taxon>Bacteria</taxon>
        <taxon>Pseudomonadati</taxon>
        <taxon>Pseudomonadota</taxon>
        <taxon>Gammaproteobacteria</taxon>
        <taxon>Alteromonadales</taxon>
        <taxon>Shewanellaceae</taxon>
        <taxon>Shewanella</taxon>
    </lineage>
</organism>
<accession>A0A330M530</accession>